<evidence type="ECO:0000313" key="1">
    <source>
        <dbReference type="EMBL" id="KAK1756663.1"/>
    </source>
</evidence>
<organism evidence="1 2">
    <name type="scientific">Echria macrotheca</name>
    <dbReference type="NCBI Taxonomy" id="438768"/>
    <lineage>
        <taxon>Eukaryota</taxon>
        <taxon>Fungi</taxon>
        <taxon>Dikarya</taxon>
        <taxon>Ascomycota</taxon>
        <taxon>Pezizomycotina</taxon>
        <taxon>Sordariomycetes</taxon>
        <taxon>Sordariomycetidae</taxon>
        <taxon>Sordariales</taxon>
        <taxon>Schizotheciaceae</taxon>
        <taxon>Echria</taxon>
    </lineage>
</organism>
<comment type="caution">
    <text evidence="1">The sequence shown here is derived from an EMBL/GenBank/DDBJ whole genome shotgun (WGS) entry which is preliminary data.</text>
</comment>
<dbReference type="EMBL" id="MU839831">
    <property type="protein sequence ID" value="KAK1756663.1"/>
    <property type="molecule type" value="Genomic_DNA"/>
</dbReference>
<reference evidence="1" key="1">
    <citation type="submission" date="2023-06" db="EMBL/GenBank/DDBJ databases">
        <title>Genome-scale phylogeny and comparative genomics of the fungal order Sordariales.</title>
        <authorList>
            <consortium name="Lawrence Berkeley National Laboratory"/>
            <person name="Hensen N."/>
            <person name="Bonometti L."/>
            <person name="Westerberg I."/>
            <person name="Brannstrom I.O."/>
            <person name="Guillou S."/>
            <person name="Cros-Aarteil S."/>
            <person name="Calhoun S."/>
            <person name="Haridas S."/>
            <person name="Kuo A."/>
            <person name="Mondo S."/>
            <person name="Pangilinan J."/>
            <person name="Riley R."/>
            <person name="Labutti K."/>
            <person name="Andreopoulos B."/>
            <person name="Lipzen A."/>
            <person name="Chen C."/>
            <person name="Yanf M."/>
            <person name="Daum C."/>
            <person name="Ng V."/>
            <person name="Clum A."/>
            <person name="Steindorff A."/>
            <person name="Ohm R."/>
            <person name="Martin F."/>
            <person name="Silar P."/>
            <person name="Natvig D."/>
            <person name="Lalanne C."/>
            <person name="Gautier V."/>
            <person name="Ament-Velasquez S.L."/>
            <person name="Kruys A."/>
            <person name="Hutchinson M.I."/>
            <person name="Powell A.J."/>
            <person name="Barry K."/>
            <person name="Miller A.N."/>
            <person name="Grigoriev I.V."/>
            <person name="Debuchy R."/>
            <person name="Gladieux P."/>
            <person name="Thoren M.H."/>
            <person name="Johannesson H."/>
        </authorList>
    </citation>
    <scope>NUCLEOTIDE SEQUENCE</scope>
    <source>
        <strain evidence="1">PSN4</strain>
    </source>
</reference>
<name>A0AAJ0BGE4_9PEZI</name>
<proteinExistence type="predicted"/>
<gene>
    <name evidence="1" type="ORF">QBC47DRAFT_377372</name>
</gene>
<sequence>MESTKLSEVKSQEVDDLPVFSIPVVEVVSNANNVHTENNLKNPWQRGTAIERNNGRISVSCVCKDVVHGFYSEPDEDDDEDDQPPQHCSLIVLHFRFDPVDLGRRIKKVQTTIRFSAINEDDEDPVVDRISPDGFFWVYPTTQKETVTAGGLVKAGGSALGAELGGELKREKVVEREVTSAGTVRGAVETVGRNRGDPNAASWTLMENPTDKTGAPVSLRAAVLVRRDPGINFQAHFSMLVTPDNLTQAQTWFKSNPKDDPVLYKVDKGPTNKLHNYRKETIDGNQTRKLVDNLGRLNLDSPEFSDITLRTVWKQAEKGT</sequence>
<dbReference type="AlphaFoldDB" id="A0AAJ0BGE4"/>
<accession>A0AAJ0BGE4</accession>
<protein>
    <submittedName>
        <fullName evidence="1">Uncharacterized protein</fullName>
    </submittedName>
</protein>
<keyword evidence="2" id="KW-1185">Reference proteome</keyword>
<evidence type="ECO:0000313" key="2">
    <source>
        <dbReference type="Proteomes" id="UP001239445"/>
    </source>
</evidence>
<dbReference type="Proteomes" id="UP001239445">
    <property type="component" value="Unassembled WGS sequence"/>
</dbReference>